<name>A0A2U9BC94_SCOMX</name>
<evidence type="ECO:0000313" key="3">
    <source>
        <dbReference type="Proteomes" id="UP000246464"/>
    </source>
</evidence>
<protein>
    <submittedName>
        <fullName evidence="2">Uncharacterized protein</fullName>
    </submittedName>
</protein>
<organism evidence="2 3">
    <name type="scientific">Scophthalmus maximus</name>
    <name type="common">Turbot</name>
    <name type="synonym">Psetta maxima</name>
    <dbReference type="NCBI Taxonomy" id="52904"/>
    <lineage>
        <taxon>Eukaryota</taxon>
        <taxon>Metazoa</taxon>
        <taxon>Chordata</taxon>
        <taxon>Craniata</taxon>
        <taxon>Vertebrata</taxon>
        <taxon>Euteleostomi</taxon>
        <taxon>Actinopterygii</taxon>
        <taxon>Neopterygii</taxon>
        <taxon>Teleostei</taxon>
        <taxon>Neoteleostei</taxon>
        <taxon>Acanthomorphata</taxon>
        <taxon>Carangaria</taxon>
        <taxon>Pleuronectiformes</taxon>
        <taxon>Pleuronectoidei</taxon>
        <taxon>Scophthalmidae</taxon>
        <taxon>Scophthalmus</taxon>
    </lineage>
</organism>
<gene>
    <name evidence="2" type="ORF">SMAX5B_012547</name>
</gene>
<evidence type="ECO:0000313" key="2">
    <source>
        <dbReference type="EMBL" id="AWP01583.1"/>
    </source>
</evidence>
<feature type="region of interest" description="Disordered" evidence="1">
    <location>
        <begin position="38"/>
        <end position="57"/>
    </location>
</feature>
<feature type="region of interest" description="Disordered" evidence="1">
    <location>
        <begin position="1"/>
        <end position="31"/>
    </location>
</feature>
<sequence>MSQLDEGSRALGGMERREKHRRRERHGYVGLQSLSTSTLGCHHSAQPSPAQSIQAVSRETRTRHILVFDDFGLEPGQRTIP</sequence>
<keyword evidence="3" id="KW-1185">Reference proteome</keyword>
<dbReference type="Proteomes" id="UP000246464">
    <property type="component" value="Chromosome 5"/>
</dbReference>
<evidence type="ECO:0000256" key="1">
    <source>
        <dbReference type="SAM" id="MobiDB-lite"/>
    </source>
</evidence>
<proteinExistence type="predicted"/>
<reference evidence="2 3" key="1">
    <citation type="submission" date="2017-12" db="EMBL/GenBank/DDBJ databases">
        <title>Integrating genomic resources of turbot (Scophthalmus maximus) in depth evaluation of genetic and physical mapping variation across individuals.</title>
        <authorList>
            <person name="Martinez P."/>
        </authorList>
    </citation>
    <scope>NUCLEOTIDE SEQUENCE [LARGE SCALE GENOMIC DNA]</scope>
</reference>
<dbReference type="AlphaFoldDB" id="A0A2U9BC94"/>
<accession>A0A2U9BC94</accession>
<dbReference type="EMBL" id="CP026247">
    <property type="protein sequence ID" value="AWP01583.1"/>
    <property type="molecule type" value="Genomic_DNA"/>
</dbReference>